<keyword evidence="4" id="KW-0520">NAD</keyword>
<feature type="transmembrane region" description="Helical" evidence="5">
    <location>
        <begin position="537"/>
        <end position="555"/>
    </location>
</feature>
<keyword evidence="2" id="KW-0677">Repeat</keyword>
<dbReference type="SUPFAM" id="SSF52200">
    <property type="entry name" value="Toll/Interleukin receptor TIR domain"/>
    <property type="match status" value="1"/>
</dbReference>
<dbReference type="GO" id="GO:0043531">
    <property type="term" value="F:ADP binding"/>
    <property type="evidence" value="ECO:0007669"/>
    <property type="project" value="InterPro"/>
</dbReference>
<evidence type="ECO:0000256" key="1">
    <source>
        <dbReference type="ARBA" id="ARBA00022614"/>
    </source>
</evidence>
<dbReference type="InterPro" id="IPR042197">
    <property type="entry name" value="Apaf_helical"/>
</dbReference>
<evidence type="ECO:0000259" key="6">
    <source>
        <dbReference type="PROSITE" id="PS50104"/>
    </source>
</evidence>
<dbReference type="AlphaFoldDB" id="A0AA88R3H5"/>
<dbReference type="Proteomes" id="UP001187471">
    <property type="component" value="Unassembled WGS sequence"/>
</dbReference>
<comment type="caution">
    <text evidence="7">The sequence shown here is derived from an EMBL/GenBank/DDBJ whole genome shotgun (WGS) entry which is preliminary data.</text>
</comment>
<dbReference type="SUPFAM" id="SSF52540">
    <property type="entry name" value="P-loop containing nucleoside triphosphate hydrolases"/>
    <property type="match status" value="1"/>
</dbReference>
<dbReference type="InterPro" id="IPR036390">
    <property type="entry name" value="WH_DNA-bd_sf"/>
</dbReference>
<dbReference type="PROSITE" id="PS50104">
    <property type="entry name" value="TIR"/>
    <property type="match status" value="1"/>
</dbReference>
<evidence type="ECO:0000256" key="5">
    <source>
        <dbReference type="SAM" id="Phobius"/>
    </source>
</evidence>
<keyword evidence="8" id="KW-1185">Reference proteome</keyword>
<dbReference type="PRINTS" id="PR00364">
    <property type="entry name" value="DISEASERSIST"/>
</dbReference>
<evidence type="ECO:0000256" key="3">
    <source>
        <dbReference type="ARBA" id="ARBA00022821"/>
    </source>
</evidence>
<proteinExistence type="predicted"/>
<keyword evidence="1" id="KW-0433">Leucine-rich repeat</keyword>
<name>A0AA88R3H5_9ASTE</name>
<dbReference type="SMART" id="SM00255">
    <property type="entry name" value="TIR"/>
    <property type="match status" value="1"/>
</dbReference>
<dbReference type="FunFam" id="3.40.50.10140:FF:000007">
    <property type="entry name" value="Disease resistance protein (TIR-NBS-LRR class)"/>
    <property type="match status" value="1"/>
</dbReference>
<dbReference type="InterPro" id="IPR027417">
    <property type="entry name" value="P-loop_NTPase"/>
</dbReference>
<sequence>MATTSGSPFAYHVFLNFRGEDTRKTFTDHLYTALLQAGFQTFRDNESIERGKYLNLELPKAIKQSRISIVVLSKTYASSTWCLDELVTILECSQTHGNAVLPVFYDVEPSEVKKQLGSFGEAFLRYENEVEAEGDRERSLELATRVKGWKAALRQVADLTGMVLKNQADRHESKFIQKILKVIGEKLKRIALNVGPHLIDIDLRARNITSWLQDGLNDVGIVAICGMGGIGKTTIAKYLYNLNCERFKGSSFLASVREVSEQPDGLVRLQRQLLSDVLKGKKEKIYNVDQGIVRIKEALCCRKVLLVLDDVDQVDQLNAVLGMRDWLCPGSKVIITTRQKQLLKASEVCQVHQVSGMDDIESLELFSWYAFAQDHPNEGYMDYSKRVVYYSDGLPLALQVLGSSLSGKNIDVWESALEKLEAIPEGQILKKLKISYDSLQDDHDKNLYLDIACFFVGKDKDWTITILDGCGFFTKIGIHNLIDRCLLRVNRYDNKLMMHHLIQDMGREIVRQDSTDEPGKRSRLWHKEAFDVLREKTVMIIYLMSTYMVLVGVSLN</sequence>
<keyword evidence="5" id="KW-1133">Transmembrane helix</keyword>
<dbReference type="InterPro" id="IPR044974">
    <property type="entry name" value="Disease_R_plants"/>
</dbReference>
<reference evidence="7" key="1">
    <citation type="submission" date="2022-12" db="EMBL/GenBank/DDBJ databases">
        <title>Draft genome assemblies for two species of Escallonia (Escalloniales).</title>
        <authorList>
            <person name="Chanderbali A."/>
            <person name="Dervinis C."/>
            <person name="Anghel I."/>
            <person name="Soltis D."/>
            <person name="Soltis P."/>
            <person name="Zapata F."/>
        </authorList>
    </citation>
    <scope>NUCLEOTIDE SEQUENCE</scope>
    <source>
        <strain evidence="7">UCBG92.1500</strain>
        <tissue evidence="7">Leaf</tissue>
    </source>
</reference>
<dbReference type="Gene3D" id="3.40.50.300">
    <property type="entry name" value="P-loop containing nucleotide triphosphate hydrolases"/>
    <property type="match status" value="1"/>
</dbReference>
<evidence type="ECO:0000256" key="4">
    <source>
        <dbReference type="ARBA" id="ARBA00023027"/>
    </source>
</evidence>
<keyword evidence="3" id="KW-0611">Plant defense</keyword>
<dbReference type="InterPro" id="IPR058192">
    <property type="entry name" value="WHD_ROQ1-like"/>
</dbReference>
<dbReference type="PANTHER" id="PTHR11017">
    <property type="entry name" value="LEUCINE-RICH REPEAT-CONTAINING PROTEIN"/>
    <property type="match status" value="1"/>
</dbReference>
<dbReference type="EMBL" id="JAVXUO010001991">
    <property type="protein sequence ID" value="KAK2977409.1"/>
    <property type="molecule type" value="Genomic_DNA"/>
</dbReference>
<evidence type="ECO:0000313" key="7">
    <source>
        <dbReference type="EMBL" id="KAK2977409.1"/>
    </source>
</evidence>
<dbReference type="PANTHER" id="PTHR11017:SF305">
    <property type="entry name" value="TMV RESISTANCE PROTEIN N-LIKE"/>
    <property type="match status" value="1"/>
</dbReference>
<feature type="domain" description="TIR" evidence="6">
    <location>
        <begin position="9"/>
        <end position="187"/>
    </location>
</feature>
<accession>A0AA88R3H5</accession>
<dbReference type="Pfam" id="PF23282">
    <property type="entry name" value="WHD_ROQ1"/>
    <property type="match status" value="1"/>
</dbReference>
<dbReference type="SUPFAM" id="SSF46785">
    <property type="entry name" value="Winged helix' DNA-binding domain"/>
    <property type="match status" value="1"/>
</dbReference>
<dbReference type="InterPro" id="IPR002182">
    <property type="entry name" value="NB-ARC"/>
</dbReference>
<dbReference type="InterPro" id="IPR000157">
    <property type="entry name" value="TIR_dom"/>
</dbReference>
<protein>
    <recommendedName>
        <fullName evidence="6">TIR domain-containing protein</fullName>
    </recommendedName>
</protein>
<evidence type="ECO:0000313" key="8">
    <source>
        <dbReference type="Proteomes" id="UP001187471"/>
    </source>
</evidence>
<dbReference type="GO" id="GO:0007165">
    <property type="term" value="P:signal transduction"/>
    <property type="evidence" value="ECO:0007669"/>
    <property type="project" value="InterPro"/>
</dbReference>
<keyword evidence="5" id="KW-0812">Transmembrane</keyword>
<evidence type="ECO:0000256" key="2">
    <source>
        <dbReference type="ARBA" id="ARBA00022737"/>
    </source>
</evidence>
<organism evidence="7 8">
    <name type="scientific">Escallonia rubra</name>
    <dbReference type="NCBI Taxonomy" id="112253"/>
    <lineage>
        <taxon>Eukaryota</taxon>
        <taxon>Viridiplantae</taxon>
        <taxon>Streptophyta</taxon>
        <taxon>Embryophyta</taxon>
        <taxon>Tracheophyta</taxon>
        <taxon>Spermatophyta</taxon>
        <taxon>Magnoliopsida</taxon>
        <taxon>eudicotyledons</taxon>
        <taxon>Gunneridae</taxon>
        <taxon>Pentapetalae</taxon>
        <taxon>asterids</taxon>
        <taxon>campanulids</taxon>
        <taxon>Escalloniales</taxon>
        <taxon>Escalloniaceae</taxon>
        <taxon>Escallonia</taxon>
    </lineage>
</organism>
<dbReference type="GO" id="GO:0006952">
    <property type="term" value="P:defense response"/>
    <property type="evidence" value="ECO:0007669"/>
    <property type="project" value="UniProtKB-KW"/>
</dbReference>
<dbReference type="Gene3D" id="1.10.8.430">
    <property type="entry name" value="Helical domain of apoptotic protease-activating factors"/>
    <property type="match status" value="1"/>
</dbReference>
<dbReference type="Pfam" id="PF00931">
    <property type="entry name" value="NB-ARC"/>
    <property type="match status" value="1"/>
</dbReference>
<dbReference type="Pfam" id="PF01582">
    <property type="entry name" value="TIR"/>
    <property type="match status" value="1"/>
</dbReference>
<gene>
    <name evidence="7" type="ORF">RJ640_009960</name>
</gene>
<dbReference type="InterPro" id="IPR035897">
    <property type="entry name" value="Toll_tir_struct_dom_sf"/>
</dbReference>
<dbReference type="Gene3D" id="3.40.50.10140">
    <property type="entry name" value="Toll/interleukin-1 receptor homology (TIR) domain"/>
    <property type="match status" value="1"/>
</dbReference>
<keyword evidence="5" id="KW-0472">Membrane</keyword>